<dbReference type="HOGENOM" id="CLU_969417_0_0_6"/>
<comment type="similarity">
    <text evidence="1">Belongs to the glycosyltransferase 2 family.</text>
</comment>
<dbReference type="CAZy" id="GT2">
    <property type="family name" value="Glycosyltransferase Family 2"/>
</dbReference>
<keyword evidence="2" id="KW-0328">Glycosyltransferase</keyword>
<dbReference type="InterPro" id="IPR029044">
    <property type="entry name" value="Nucleotide-diphossugar_trans"/>
</dbReference>
<evidence type="ECO:0000313" key="6">
    <source>
        <dbReference type="Proteomes" id="UP000000684"/>
    </source>
</evidence>
<name>Q07Z93_SHEFN</name>
<dbReference type="InterPro" id="IPR001173">
    <property type="entry name" value="Glyco_trans_2-like"/>
</dbReference>
<feature type="domain" description="Glycosyltransferase 2-like" evidence="4">
    <location>
        <begin position="12"/>
        <end position="171"/>
    </location>
</feature>
<evidence type="ECO:0000256" key="3">
    <source>
        <dbReference type="ARBA" id="ARBA00022679"/>
    </source>
</evidence>
<dbReference type="RefSeq" id="WP_011638280.1">
    <property type="nucleotide sequence ID" value="NC_008345.1"/>
</dbReference>
<dbReference type="STRING" id="318167.Sfri_2832"/>
<dbReference type="EMBL" id="CP000447">
    <property type="protein sequence ID" value="ABI72671.1"/>
    <property type="molecule type" value="Genomic_DNA"/>
</dbReference>
<dbReference type="Proteomes" id="UP000000684">
    <property type="component" value="Chromosome"/>
</dbReference>
<dbReference type="Pfam" id="PF00535">
    <property type="entry name" value="Glycos_transf_2"/>
    <property type="match status" value="1"/>
</dbReference>
<dbReference type="Gene3D" id="3.90.550.10">
    <property type="entry name" value="Spore Coat Polysaccharide Biosynthesis Protein SpsA, Chain A"/>
    <property type="match status" value="1"/>
</dbReference>
<reference evidence="5 6" key="1">
    <citation type="submission" date="2006-08" db="EMBL/GenBank/DDBJ databases">
        <title>Complete sequence of Shewanella frigidimarina NCIMB 400.</title>
        <authorList>
            <consortium name="US DOE Joint Genome Institute"/>
            <person name="Copeland A."/>
            <person name="Lucas S."/>
            <person name="Lapidus A."/>
            <person name="Barry K."/>
            <person name="Detter J.C."/>
            <person name="Glavina del Rio T."/>
            <person name="Hammon N."/>
            <person name="Israni S."/>
            <person name="Dalin E."/>
            <person name="Tice H."/>
            <person name="Pitluck S."/>
            <person name="Fredrickson J.K."/>
            <person name="Kolker E."/>
            <person name="McCuel L.A."/>
            <person name="DiChristina T."/>
            <person name="Nealson K.H."/>
            <person name="Newman D."/>
            <person name="Tiedje J.M."/>
            <person name="Zhou J."/>
            <person name="Romine M.F."/>
            <person name="Culley D.E."/>
            <person name="Serres M."/>
            <person name="Chertkov O."/>
            <person name="Brettin T."/>
            <person name="Bruce D."/>
            <person name="Han C."/>
            <person name="Tapia R."/>
            <person name="Gilna P."/>
            <person name="Schmutz J."/>
            <person name="Larimer F."/>
            <person name="Land M."/>
            <person name="Hauser L."/>
            <person name="Kyrpides N."/>
            <person name="Mikhailova N."/>
            <person name="Richardson P."/>
        </authorList>
    </citation>
    <scope>NUCLEOTIDE SEQUENCE [LARGE SCALE GENOMIC DNA]</scope>
    <source>
        <strain evidence="5 6">NCIMB 400</strain>
    </source>
</reference>
<dbReference type="eggNOG" id="COG1215">
    <property type="taxonomic scope" value="Bacteria"/>
</dbReference>
<evidence type="ECO:0000313" key="5">
    <source>
        <dbReference type="EMBL" id="ABI72671.1"/>
    </source>
</evidence>
<keyword evidence="3 5" id="KW-0808">Transferase</keyword>
<sequence length="287" mass="33920">MKLNKKTISVDILTANFNNENYLDDFFNSIYQSTVWPKRIIFVDDKSTDQSLATVERWVSKLPQIIIVKLAKNIGFANALNEGCKFIISEFVVRIDPDDILGFNRLEKQFDFISNHDTDVLGSNVSYFLDDDHKEINYSKFPLTHSDILSRYHEGNHGVCHGAVIFRRSCLEAESYRQEYVPAEEYDIFSRLLKRGFKFRNLEESLTQVRIHSGSVSNNMPYTTIEKTFKLRYLIWGRKTNRYIIIKEYLVRNCYRKYLFTKGMKRYLFLMIASMFKPKAVIRRFLK</sequence>
<dbReference type="PANTHER" id="PTHR43685:SF5">
    <property type="entry name" value="GLYCOSYLTRANSFERASE EPSE-RELATED"/>
    <property type="match status" value="1"/>
</dbReference>
<evidence type="ECO:0000256" key="2">
    <source>
        <dbReference type="ARBA" id="ARBA00022676"/>
    </source>
</evidence>
<dbReference type="SUPFAM" id="SSF53448">
    <property type="entry name" value="Nucleotide-diphospho-sugar transferases"/>
    <property type="match status" value="1"/>
</dbReference>
<dbReference type="GO" id="GO:0016757">
    <property type="term" value="F:glycosyltransferase activity"/>
    <property type="evidence" value="ECO:0007669"/>
    <property type="project" value="UniProtKB-KW"/>
</dbReference>
<dbReference type="PANTHER" id="PTHR43685">
    <property type="entry name" value="GLYCOSYLTRANSFERASE"/>
    <property type="match status" value="1"/>
</dbReference>
<proteinExistence type="inferred from homology"/>
<protein>
    <submittedName>
        <fullName evidence="5">Glycosyl transferase, family 2</fullName>
    </submittedName>
</protein>
<dbReference type="GeneID" id="41838216"/>
<evidence type="ECO:0000259" key="4">
    <source>
        <dbReference type="Pfam" id="PF00535"/>
    </source>
</evidence>
<dbReference type="KEGG" id="sfr:Sfri_2832"/>
<keyword evidence="6" id="KW-1185">Reference proteome</keyword>
<evidence type="ECO:0000256" key="1">
    <source>
        <dbReference type="ARBA" id="ARBA00006739"/>
    </source>
</evidence>
<gene>
    <name evidence="5" type="ordered locus">Sfri_2832</name>
</gene>
<dbReference type="OrthoDB" id="9802649at2"/>
<accession>Q07Z93</accession>
<organism evidence="5 6">
    <name type="scientific">Shewanella frigidimarina (strain NCIMB 400)</name>
    <dbReference type="NCBI Taxonomy" id="318167"/>
    <lineage>
        <taxon>Bacteria</taxon>
        <taxon>Pseudomonadati</taxon>
        <taxon>Pseudomonadota</taxon>
        <taxon>Gammaproteobacteria</taxon>
        <taxon>Alteromonadales</taxon>
        <taxon>Shewanellaceae</taxon>
        <taxon>Shewanella</taxon>
    </lineage>
</organism>
<dbReference type="AlphaFoldDB" id="Q07Z93"/>
<dbReference type="InterPro" id="IPR050834">
    <property type="entry name" value="Glycosyltransf_2"/>
</dbReference>